<dbReference type="InterPro" id="IPR011335">
    <property type="entry name" value="Restrct_endonuc-II-like"/>
</dbReference>
<dbReference type="RefSeq" id="WP_154880090.1">
    <property type="nucleotide sequence ID" value="NZ_JAADJX010000001.1"/>
</dbReference>
<evidence type="ECO:0000313" key="2">
    <source>
        <dbReference type="Proteomes" id="UP000320747"/>
    </source>
</evidence>
<accession>A0ABY3DZP0</accession>
<evidence type="ECO:0000313" key="1">
    <source>
        <dbReference type="EMBL" id="TSJ72813.1"/>
    </source>
</evidence>
<dbReference type="Proteomes" id="UP000320747">
    <property type="component" value="Unassembled WGS sequence"/>
</dbReference>
<sequence>MDSVFLFDGHSSALLPGLFALQPKGKIKIVSTAEAVADAQVLVEYLQSQREFAGLEFEVVDAGYCVDFDDCLAQLNALELRTPYRLDYTDGNRVLAACAIWKHLDDHGGESHHLRQYLDNYSGNMLLDGKEHGVSAHRVGQNLPLRHFIGVTRRTFTADFGPIQLRSSSPNRRAAAFKKVNQLCDKVIRHDSSHPDAATSERLSKALEPLRDYLSGLDGVSLDHNATGTAGEIVVGCYAALAADEVCAQNGLEYEVLGGVKIQLSNEHGVQANLAEFDVVLRVNQRILHFEVKRKDQQARSLFIDRDMLGRSMFGPETHAWAVTLRSTQREIQDQLEELEEVGHTPGTARDRLDFDVITSRKERREFYQHLVEKIVSFRPRQGSPATFDERGVSQVDVLSCTLGVASATQALAGEIAAKFVMDGIERAPVFGCLTSSDSAPELPGGVEKKVFQLARLDAAVAYQVACASQPTYVGVTSGPKWAIGGFTRYAWESESVYLAHLDRIQLLLDDDTYGRCVRFWNPRLESLAYRRQYEETFTNISESGDYRLLAPGQFGKLTRRARTIAEEADARGIEVYVPADSKNGKLRQFQIRHETHVPIEVLILTGRNMTALVAVVDQSASQRFVHQAAVRAARNRIVEEEAKLEAVVGPLNRVLVVLPDTFRSPPTAKESPSGRRLTWETAVRANDWFEVVPYGGILADHILIPDEFWTSLT</sequence>
<gene>
    <name evidence="1" type="ORF">FPH17_09195</name>
</gene>
<name>A0ABY3DZP0_9CORY</name>
<dbReference type="EMBL" id="VMHH01000008">
    <property type="protein sequence ID" value="TSJ72813.1"/>
    <property type="molecule type" value="Genomic_DNA"/>
</dbReference>
<reference evidence="1 2" key="1">
    <citation type="submission" date="2019-07" db="EMBL/GenBank/DDBJ databases">
        <title>Draft genome of Corynebacterium godavarianum and other related strains.</title>
        <authorList>
            <person name="Bernier A.-M."/>
            <person name="Bernard K."/>
        </authorList>
    </citation>
    <scope>NUCLEOTIDE SEQUENCE [LARGE SCALE GENOMIC DNA]</scope>
    <source>
        <strain evidence="1 2">LMG 29598</strain>
    </source>
</reference>
<comment type="caution">
    <text evidence="1">The sequence shown here is derived from an EMBL/GenBank/DDBJ whole genome shotgun (WGS) entry which is preliminary data.</text>
</comment>
<keyword evidence="2" id="KW-1185">Reference proteome</keyword>
<proteinExistence type="predicted"/>
<dbReference type="SUPFAM" id="SSF52980">
    <property type="entry name" value="Restriction endonuclease-like"/>
    <property type="match status" value="1"/>
</dbReference>
<organism evidence="1 2">
    <name type="scientific">Corynebacterium godavarianum</name>
    <dbReference type="NCBI Taxonomy" id="2054421"/>
    <lineage>
        <taxon>Bacteria</taxon>
        <taxon>Bacillati</taxon>
        <taxon>Actinomycetota</taxon>
        <taxon>Actinomycetes</taxon>
        <taxon>Mycobacteriales</taxon>
        <taxon>Corynebacteriaceae</taxon>
        <taxon>Corynebacterium</taxon>
    </lineage>
</organism>
<protein>
    <submittedName>
        <fullName evidence="1">Uncharacterized protein</fullName>
    </submittedName>
</protein>